<gene>
    <name evidence="6" type="ORF">BV898_10797</name>
</gene>
<accession>A0A1W0WIJ6</accession>
<evidence type="ECO:0000256" key="4">
    <source>
        <dbReference type="SAM" id="SignalP"/>
    </source>
</evidence>
<dbReference type="InterPro" id="IPR000726">
    <property type="entry name" value="Glyco_hydro_19_cat"/>
</dbReference>
<dbReference type="GO" id="GO:0006032">
    <property type="term" value="P:chitin catabolic process"/>
    <property type="evidence" value="ECO:0007669"/>
    <property type="project" value="InterPro"/>
</dbReference>
<dbReference type="GO" id="GO:0016998">
    <property type="term" value="P:cell wall macromolecule catabolic process"/>
    <property type="evidence" value="ECO:0007669"/>
    <property type="project" value="InterPro"/>
</dbReference>
<dbReference type="InterPro" id="IPR023346">
    <property type="entry name" value="Lysozyme-like_dom_sf"/>
</dbReference>
<comment type="caution">
    <text evidence="6">The sequence shown here is derived from an EMBL/GenBank/DDBJ whole genome shotgun (WGS) entry which is preliminary data.</text>
</comment>
<dbReference type="Pfam" id="PF00182">
    <property type="entry name" value="Glyco_hydro_19"/>
    <property type="match status" value="1"/>
</dbReference>
<dbReference type="PROSITE" id="PS51257">
    <property type="entry name" value="PROKAR_LIPOPROTEIN"/>
    <property type="match status" value="1"/>
</dbReference>
<keyword evidence="2" id="KW-1015">Disulfide bond</keyword>
<dbReference type="Gene3D" id="3.30.20.10">
    <property type="entry name" value="Endochitinase, domain 2"/>
    <property type="match status" value="1"/>
</dbReference>
<dbReference type="PANTHER" id="PTHR22595">
    <property type="entry name" value="CHITINASE-RELATED"/>
    <property type="match status" value="1"/>
</dbReference>
<evidence type="ECO:0000256" key="2">
    <source>
        <dbReference type="ARBA" id="ARBA00023157"/>
    </source>
</evidence>
<dbReference type="AlphaFoldDB" id="A0A1W0WIJ6"/>
<dbReference type="PANTHER" id="PTHR22595:SF79">
    <property type="entry name" value="CHITINASE 12"/>
    <property type="match status" value="1"/>
</dbReference>
<keyword evidence="1" id="KW-0611">Plant defense</keyword>
<sequence>MKNLASLVFFACACHLTAGCQSQGEGCAAHIACCSGHHCKIVSSPWGFCERGGSSAGGSARQPATRKPGSPQSGGGLGHGSRPSSGNGSISKSEFNQAFTSSGFVAPPTAYYHAFVSPSVKRLGGITSKREFAMFLANVIHETSGLKYLEELEGPKHCTNGKYREVWGARPARFHMNKCYHGRGPIQLSHPQNYHDASLAIFGNAATLIDHPERVLTDKQTSWDTAAWYWGSRVGNQPGVKQGKFGASINAINGPLECRGQNQEKVTKRKEYYTNIYRVWRLSGSVDLSGC</sequence>
<feature type="region of interest" description="Disordered" evidence="3">
    <location>
        <begin position="56"/>
        <end position="92"/>
    </location>
</feature>
<evidence type="ECO:0000256" key="1">
    <source>
        <dbReference type="ARBA" id="ARBA00022821"/>
    </source>
</evidence>
<evidence type="ECO:0000313" key="7">
    <source>
        <dbReference type="Proteomes" id="UP000192578"/>
    </source>
</evidence>
<dbReference type="SUPFAM" id="SSF53955">
    <property type="entry name" value="Lysozyme-like"/>
    <property type="match status" value="1"/>
</dbReference>
<dbReference type="GO" id="GO:0006952">
    <property type="term" value="P:defense response"/>
    <property type="evidence" value="ECO:0007669"/>
    <property type="project" value="UniProtKB-KW"/>
</dbReference>
<feature type="domain" description="Glycoside hydrolase family 19 catalytic" evidence="5">
    <location>
        <begin position="126"/>
        <end position="241"/>
    </location>
</feature>
<dbReference type="Proteomes" id="UP000192578">
    <property type="component" value="Unassembled WGS sequence"/>
</dbReference>
<evidence type="ECO:0000259" key="5">
    <source>
        <dbReference type="Pfam" id="PF00182"/>
    </source>
</evidence>
<keyword evidence="4" id="KW-0732">Signal</keyword>
<dbReference type="Gene3D" id="1.10.530.10">
    <property type="match status" value="1"/>
</dbReference>
<proteinExistence type="predicted"/>
<evidence type="ECO:0000256" key="3">
    <source>
        <dbReference type="SAM" id="MobiDB-lite"/>
    </source>
</evidence>
<dbReference type="GO" id="GO:0004568">
    <property type="term" value="F:chitinase activity"/>
    <property type="evidence" value="ECO:0007669"/>
    <property type="project" value="InterPro"/>
</dbReference>
<reference evidence="7" key="1">
    <citation type="submission" date="2017-01" db="EMBL/GenBank/DDBJ databases">
        <title>Comparative genomics of anhydrobiosis in the tardigrade Hypsibius dujardini.</title>
        <authorList>
            <person name="Yoshida Y."/>
            <person name="Koutsovoulos G."/>
            <person name="Laetsch D."/>
            <person name="Stevens L."/>
            <person name="Kumar S."/>
            <person name="Horikawa D."/>
            <person name="Ishino K."/>
            <person name="Komine S."/>
            <person name="Tomita M."/>
            <person name="Blaxter M."/>
            <person name="Arakawa K."/>
        </authorList>
    </citation>
    <scope>NUCLEOTIDE SEQUENCE [LARGE SCALE GENOMIC DNA]</scope>
    <source>
        <strain evidence="7">Z151</strain>
    </source>
</reference>
<keyword evidence="7" id="KW-1185">Reference proteome</keyword>
<feature type="signal peptide" evidence="4">
    <location>
        <begin position="1"/>
        <end position="19"/>
    </location>
</feature>
<feature type="chain" id="PRO_5012754531" evidence="4">
    <location>
        <begin position="20"/>
        <end position="291"/>
    </location>
</feature>
<dbReference type="OrthoDB" id="5985073at2759"/>
<dbReference type="EMBL" id="MTYJ01000095">
    <property type="protein sequence ID" value="OQV15038.1"/>
    <property type="molecule type" value="Genomic_DNA"/>
</dbReference>
<dbReference type="CDD" id="cd00325">
    <property type="entry name" value="chitinase_GH19"/>
    <property type="match status" value="1"/>
</dbReference>
<protein>
    <submittedName>
        <fullName evidence="6">Endochitinase EP3</fullName>
    </submittedName>
</protein>
<evidence type="ECO:0000313" key="6">
    <source>
        <dbReference type="EMBL" id="OQV15038.1"/>
    </source>
</evidence>
<organism evidence="6 7">
    <name type="scientific">Hypsibius exemplaris</name>
    <name type="common">Freshwater tardigrade</name>
    <dbReference type="NCBI Taxonomy" id="2072580"/>
    <lineage>
        <taxon>Eukaryota</taxon>
        <taxon>Metazoa</taxon>
        <taxon>Ecdysozoa</taxon>
        <taxon>Tardigrada</taxon>
        <taxon>Eutardigrada</taxon>
        <taxon>Parachela</taxon>
        <taxon>Hypsibioidea</taxon>
        <taxon>Hypsibiidae</taxon>
        <taxon>Hypsibius</taxon>
    </lineage>
</organism>
<name>A0A1W0WIJ6_HYPEX</name>